<dbReference type="Proteomes" id="UP000027345">
    <property type="component" value="Unassembled WGS sequence"/>
</dbReference>
<proteinExistence type="predicted"/>
<dbReference type="EMBL" id="JMQI01000011">
    <property type="protein sequence ID" value="KDN23336.1"/>
    <property type="molecule type" value="Genomic_DNA"/>
</dbReference>
<name>A0A066U794_9PSEU</name>
<gene>
    <name evidence="1" type="ORF">DV20_06355</name>
</gene>
<keyword evidence="2" id="KW-1185">Reference proteome</keyword>
<reference evidence="1 2" key="1">
    <citation type="submission" date="2014-05" db="EMBL/GenBank/DDBJ databases">
        <title>Draft genome sequence of Amycolatopsis rifamycinica DSM 46095.</title>
        <authorList>
            <person name="Lal R."/>
            <person name="Saxena A."/>
            <person name="Kumari R."/>
            <person name="Mukherjee U."/>
            <person name="Singh P."/>
            <person name="Sangwan N."/>
            <person name="Mahato N.K."/>
        </authorList>
    </citation>
    <scope>NUCLEOTIDE SEQUENCE [LARGE SCALE GENOMIC DNA]</scope>
    <source>
        <strain evidence="1 2">DSM 46095</strain>
    </source>
</reference>
<accession>A0A066U794</accession>
<sequence>MAGVVLPTGPAKAVATCAVALLFACGLRRWVELPSIAFGQWLLEKGERAPAGVRQEPARVR</sequence>
<evidence type="ECO:0000313" key="2">
    <source>
        <dbReference type="Proteomes" id="UP000027345"/>
    </source>
</evidence>
<protein>
    <submittedName>
        <fullName evidence="1">Uncharacterized protein</fullName>
    </submittedName>
</protein>
<dbReference type="AlphaFoldDB" id="A0A066U794"/>
<comment type="caution">
    <text evidence="1">The sequence shown here is derived from an EMBL/GenBank/DDBJ whole genome shotgun (WGS) entry which is preliminary data.</text>
</comment>
<evidence type="ECO:0000313" key="1">
    <source>
        <dbReference type="EMBL" id="KDN23336.1"/>
    </source>
</evidence>
<dbReference type="STRING" id="287986.DV20_06355"/>
<organism evidence="1 2">
    <name type="scientific">Amycolatopsis rifamycinica</name>
    <dbReference type="NCBI Taxonomy" id="287986"/>
    <lineage>
        <taxon>Bacteria</taxon>
        <taxon>Bacillati</taxon>
        <taxon>Actinomycetota</taxon>
        <taxon>Actinomycetes</taxon>
        <taxon>Pseudonocardiales</taxon>
        <taxon>Pseudonocardiaceae</taxon>
        <taxon>Amycolatopsis</taxon>
    </lineage>
</organism>